<dbReference type="RefSeq" id="WP_131176588.1">
    <property type="nucleotide sequence ID" value="NZ_QJUL01000023.1"/>
</dbReference>
<evidence type="ECO:0000313" key="1">
    <source>
        <dbReference type="EMBL" id="TBU89996.1"/>
    </source>
</evidence>
<dbReference type="OrthoDB" id="6078616at2"/>
<comment type="caution">
    <text evidence="1">The sequence shown here is derived from an EMBL/GenBank/DDBJ whole genome shotgun (WGS) entry which is preliminary data.</text>
</comment>
<evidence type="ECO:0000313" key="4">
    <source>
        <dbReference type="Proteomes" id="UP000293172"/>
    </source>
</evidence>
<evidence type="ECO:0000313" key="2">
    <source>
        <dbReference type="EMBL" id="TBV02632.1"/>
    </source>
</evidence>
<reference evidence="3 4" key="1">
    <citation type="submission" date="2018-06" db="EMBL/GenBank/DDBJ databases">
        <title>Three novel Pseudomonas species isolated from symptomatic oak.</title>
        <authorList>
            <person name="Bueno-Gonzalez V."/>
            <person name="Brady C."/>
        </authorList>
    </citation>
    <scope>NUCLEOTIDE SEQUENCE [LARGE SCALE GENOMIC DNA]</scope>
    <source>
        <strain evidence="2 3">P26B</strain>
        <strain evidence="1 4">P6B</strain>
    </source>
</reference>
<accession>A0A4Q9QYF7</accession>
<protein>
    <submittedName>
        <fullName evidence="1">Uncharacterized protein</fullName>
    </submittedName>
</protein>
<keyword evidence="3" id="KW-1185">Reference proteome</keyword>
<sequence>MKKTAEKVVALHQRDPQTALDNLNRITGLKFSHWPESLLPAVAQEREDEPQARPWPTSA</sequence>
<organism evidence="1 4">
    <name type="scientific">Phytopseudomonas dryadis</name>
    <dbReference type="NCBI Taxonomy" id="2487520"/>
    <lineage>
        <taxon>Bacteria</taxon>
        <taxon>Pseudomonadati</taxon>
        <taxon>Pseudomonadota</taxon>
        <taxon>Gammaproteobacteria</taxon>
        <taxon>Pseudomonadales</taxon>
        <taxon>Pseudomonadaceae</taxon>
        <taxon>Phytopseudomonas</taxon>
    </lineage>
</organism>
<dbReference type="AlphaFoldDB" id="A0A4Q9QYF7"/>
<gene>
    <name evidence="2" type="ORF">DNK34_18420</name>
    <name evidence="1" type="ORF">DNK44_15980</name>
</gene>
<dbReference type="EMBL" id="QJUM01000023">
    <property type="protein sequence ID" value="TBV02632.1"/>
    <property type="molecule type" value="Genomic_DNA"/>
</dbReference>
<evidence type="ECO:0000313" key="3">
    <source>
        <dbReference type="Proteomes" id="UP000291334"/>
    </source>
</evidence>
<proteinExistence type="predicted"/>
<dbReference type="EMBL" id="QJUL01000023">
    <property type="protein sequence ID" value="TBU89996.1"/>
    <property type="molecule type" value="Genomic_DNA"/>
</dbReference>
<name>A0A4Q9QYF7_9GAMM</name>
<dbReference type="Proteomes" id="UP000293172">
    <property type="component" value="Unassembled WGS sequence"/>
</dbReference>
<dbReference type="Proteomes" id="UP000291334">
    <property type="component" value="Unassembled WGS sequence"/>
</dbReference>